<keyword evidence="1" id="KW-0812">Transmembrane</keyword>
<keyword evidence="4" id="KW-1185">Reference proteome</keyword>
<gene>
    <name evidence="3" type="primary">Contig12465.g13297</name>
    <name evidence="3" type="ORF">STYLEM_9754</name>
</gene>
<dbReference type="OMA" id="WLGANHE"/>
<accession>A0A078AEU4</accession>
<dbReference type="EMBL" id="CCKQ01009273">
    <property type="protein sequence ID" value="CDW80750.1"/>
    <property type="molecule type" value="Genomic_DNA"/>
</dbReference>
<name>A0A078AEU4_STYLE</name>
<dbReference type="OrthoDB" id="422069at2759"/>
<evidence type="ECO:0000256" key="1">
    <source>
        <dbReference type="SAM" id="Phobius"/>
    </source>
</evidence>
<evidence type="ECO:0000313" key="4">
    <source>
        <dbReference type="Proteomes" id="UP000039865"/>
    </source>
</evidence>
<dbReference type="Gene3D" id="3.30.479.30">
    <property type="entry name" value="Band 7 domain"/>
    <property type="match status" value="1"/>
</dbReference>
<dbReference type="Proteomes" id="UP000039865">
    <property type="component" value="Unassembled WGS sequence"/>
</dbReference>
<feature type="transmembrane region" description="Helical" evidence="1">
    <location>
        <begin position="12"/>
        <end position="36"/>
    </location>
</feature>
<feature type="domain" description="Band 7" evidence="2">
    <location>
        <begin position="82"/>
        <end position="248"/>
    </location>
</feature>
<dbReference type="InParanoid" id="A0A078AEU4"/>
<dbReference type="AlphaFoldDB" id="A0A078AEU4"/>
<keyword evidence="1" id="KW-0472">Membrane</keyword>
<keyword evidence="1" id="KW-1133">Transmembrane helix</keyword>
<protein>
    <recommendedName>
        <fullName evidence="2">Band 7 domain-containing protein</fullName>
    </recommendedName>
</protein>
<organism evidence="3 4">
    <name type="scientific">Stylonychia lemnae</name>
    <name type="common">Ciliate</name>
    <dbReference type="NCBI Taxonomy" id="5949"/>
    <lineage>
        <taxon>Eukaryota</taxon>
        <taxon>Sar</taxon>
        <taxon>Alveolata</taxon>
        <taxon>Ciliophora</taxon>
        <taxon>Intramacronucleata</taxon>
        <taxon>Spirotrichea</taxon>
        <taxon>Stichotrichia</taxon>
        <taxon>Sporadotrichida</taxon>
        <taxon>Oxytrichidae</taxon>
        <taxon>Stylonychinae</taxon>
        <taxon>Stylonychia</taxon>
    </lineage>
</organism>
<dbReference type="InterPro" id="IPR001107">
    <property type="entry name" value="Band_7"/>
</dbReference>
<proteinExistence type="predicted"/>
<reference evidence="3 4" key="1">
    <citation type="submission" date="2014-06" db="EMBL/GenBank/DDBJ databases">
        <authorList>
            <person name="Swart Estienne"/>
        </authorList>
    </citation>
    <scope>NUCLEOTIDE SEQUENCE [LARGE SCALE GENOMIC DNA]</scope>
    <source>
        <strain evidence="3 4">130c</strain>
    </source>
</reference>
<sequence>MGRGGSKMTKCFGIVMGSIFLGMYFIASLILIGISVKVCEMVSTSHNDDNSFQENYCLNVNQNEQKVNLELYDGGRYWLGANHEFAEFPRQQMVLVISDTYNAQKGSYTDSYLTYIDNESIKVRSQEGLRVSVQLALHYKVGVSFNNKTRLAREFQEIYIRYGEKATWDKLVKNVVIASTKDACQNYQAFDFFEKRQEIGAAILNKTKFNLGKLGFTALQMPILNIDIPDQFSTAIKRTQIVKQQQQKYNYTKAIEDTKGQTLVKQELLNQEILLSEARARATATALTSQAQANSIQDALNIEKNMIRSVQNIFRTGSDNNFNLAFIWTRLIEKKIEQGVITSIMMDNPLFNQ</sequence>
<evidence type="ECO:0000313" key="3">
    <source>
        <dbReference type="EMBL" id="CDW80750.1"/>
    </source>
</evidence>
<dbReference type="InterPro" id="IPR036013">
    <property type="entry name" value="Band_7/SPFH_dom_sf"/>
</dbReference>
<dbReference type="SUPFAM" id="SSF117892">
    <property type="entry name" value="Band 7/SPFH domain"/>
    <property type="match status" value="1"/>
</dbReference>
<evidence type="ECO:0000259" key="2">
    <source>
        <dbReference type="Pfam" id="PF01145"/>
    </source>
</evidence>
<dbReference type="Pfam" id="PF01145">
    <property type="entry name" value="Band_7"/>
    <property type="match status" value="1"/>
</dbReference>